<keyword evidence="1" id="KW-0812">Transmembrane</keyword>
<evidence type="ECO:0000256" key="1">
    <source>
        <dbReference type="SAM" id="Phobius"/>
    </source>
</evidence>
<feature type="transmembrane region" description="Helical" evidence="1">
    <location>
        <begin position="12"/>
        <end position="31"/>
    </location>
</feature>
<dbReference type="PANTHER" id="PTHR23028">
    <property type="entry name" value="ACETYLTRANSFERASE"/>
    <property type="match status" value="1"/>
</dbReference>
<dbReference type="EMBL" id="AB059427">
    <property type="protein sequence ID" value="BAB88850.1"/>
    <property type="molecule type" value="Genomic_DNA"/>
</dbReference>
<dbReference type="AlphaFoldDB" id="Q8RR79"/>
<feature type="transmembrane region" description="Helical" evidence="1">
    <location>
        <begin position="87"/>
        <end position="108"/>
    </location>
</feature>
<protein>
    <submittedName>
        <fullName evidence="3">Putative acyltransferase</fullName>
    </submittedName>
</protein>
<organism evidence="3">
    <name type="scientific">Komagataeibacter sucrofermentans</name>
    <dbReference type="NCBI Taxonomy" id="1053551"/>
    <lineage>
        <taxon>Bacteria</taxon>
        <taxon>Pseudomonadati</taxon>
        <taxon>Pseudomonadota</taxon>
        <taxon>Alphaproteobacteria</taxon>
        <taxon>Acetobacterales</taxon>
        <taxon>Acetobacteraceae</taxon>
        <taxon>Komagataeibacter</taxon>
    </lineage>
</organism>
<keyword evidence="3" id="KW-0808">Transferase</keyword>
<feature type="domain" description="Acyltransferase 3" evidence="2">
    <location>
        <begin position="8"/>
        <end position="324"/>
    </location>
</feature>
<feature type="transmembrane region" description="Helical" evidence="1">
    <location>
        <begin position="271"/>
        <end position="292"/>
    </location>
</feature>
<dbReference type="GO" id="GO:0016020">
    <property type="term" value="C:membrane"/>
    <property type="evidence" value="ECO:0007669"/>
    <property type="project" value="TreeGrafter"/>
</dbReference>
<evidence type="ECO:0000259" key="2">
    <source>
        <dbReference type="Pfam" id="PF01757"/>
    </source>
</evidence>
<dbReference type="GO" id="GO:0016747">
    <property type="term" value="F:acyltransferase activity, transferring groups other than amino-acyl groups"/>
    <property type="evidence" value="ECO:0007669"/>
    <property type="project" value="InterPro"/>
</dbReference>
<keyword evidence="1" id="KW-1133">Transmembrane helix</keyword>
<dbReference type="InterPro" id="IPR050879">
    <property type="entry name" value="Acyltransferase_3"/>
</dbReference>
<dbReference type="PANTHER" id="PTHR23028:SF131">
    <property type="entry name" value="BLR2367 PROTEIN"/>
    <property type="match status" value="1"/>
</dbReference>
<reference evidence="3" key="2">
    <citation type="journal article" date="2002" name="Biosci. Biotechnol. Biochem.">
        <title>Effects of acetan on production of bacterial cellulose by Acetobacter xylinum.</title>
        <authorList>
            <person name="Ishida T."/>
            <person name="Sugano Y."/>
            <person name="Nakai T."/>
            <person name="Shoda M."/>
        </authorList>
    </citation>
    <scope>NUCLEOTIDE SEQUENCE</scope>
    <source>
        <strain evidence="3">BPR 2001</strain>
    </source>
</reference>
<feature type="transmembrane region" description="Helical" evidence="1">
    <location>
        <begin position="216"/>
        <end position="234"/>
    </location>
</feature>
<feature type="transmembrane region" description="Helical" evidence="1">
    <location>
        <begin position="43"/>
        <end position="66"/>
    </location>
</feature>
<dbReference type="InterPro" id="IPR002656">
    <property type="entry name" value="Acyl_transf_3_dom"/>
</dbReference>
<sequence length="425" mass="46585">MPRARSIPSLTGVRGIAALWVFTTHFYGLAADMLHMPWLLHSLFLFNGFRGVDLFFVLSGFILMHVHEAQFRVPTWRVIRDFFIVRFFRVYPLNTVVLLAIVPLVLFAPSYVAMQRAYTDPAFAYRAHNLSWPGFVQTLLLVQSWTVLKLGEWNIVSWTLSAEVLGYILFPMLAMLAMRITSVRSAVALCAASLAALVVILFAAHHANNNPTGTFGAIRMFFCFTAGVVLYRVYHLAPDSTERYAAAITLGAVGFIAATLFFPVVPVCDVFGFTALVFGLAYQRGVVNALLASAPVVWLGRISFSFYLTHYLIIGILAWCMGPWLRQLDRGPSFLCRIMEADRATHGGGTRREPGRGCAARAAWRAAAGEHPVGPGRVLCGHDRFRGAGGAAYRPPPAGRGPPFLPAGQHAGGRAGHVALIHRGA</sequence>
<feature type="transmembrane region" description="Helical" evidence="1">
    <location>
        <begin position="155"/>
        <end position="174"/>
    </location>
</feature>
<feature type="transmembrane region" description="Helical" evidence="1">
    <location>
        <begin position="186"/>
        <end position="204"/>
    </location>
</feature>
<feature type="transmembrane region" description="Helical" evidence="1">
    <location>
        <begin position="304"/>
        <end position="325"/>
    </location>
</feature>
<accession>Q8RR79</accession>
<keyword evidence="1" id="KW-0472">Membrane</keyword>
<keyword evidence="3" id="KW-0012">Acyltransferase</keyword>
<gene>
    <name evidence="3" type="primary">aceI</name>
</gene>
<proteinExistence type="predicted"/>
<dbReference type="Pfam" id="PF01757">
    <property type="entry name" value="Acyl_transf_3"/>
    <property type="match status" value="1"/>
</dbReference>
<reference evidence="3" key="1">
    <citation type="journal article" date="2002" name="Biochem. Biophys. Res. Commun.">
        <title>Novel glycosyltransferase genes involved in the acetan biosynthesis of Acetobacter xylinum.</title>
        <authorList>
            <person name="Ishida T."/>
            <person name="Sugano Y."/>
            <person name="Shoda M."/>
        </authorList>
    </citation>
    <scope>NUCLEOTIDE SEQUENCE</scope>
    <source>
        <strain evidence="3">BPR 2001</strain>
    </source>
</reference>
<evidence type="ECO:0000313" key="3">
    <source>
        <dbReference type="EMBL" id="BAB88850.1"/>
    </source>
</evidence>
<feature type="transmembrane region" description="Helical" evidence="1">
    <location>
        <begin position="246"/>
        <end position="265"/>
    </location>
</feature>
<name>Q8RR79_9PROT</name>
<dbReference type="GO" id="GO:0000271">
    <property type="term" value="P:polysaccharide biosynthetic process"/>
    <property type="evidence" value="ECO:0007669"/>
    <property type="project" value="TreeGrafter"/>
</dbReference>